<evidence type="ECO:0000256" key="10">
    <source>
        <dbReference type="ARBA" id="ARBA00022842"/>
    </source>
</evidence>
<accession>A0A2M7MFM3</accession>
<evidence type="ECO:0000256" key="2">
    <source>
        <dbReference type="ARBA" id="ARBA00010945"/>
    </source>
</evidence>
<dbReference type="AlphaFoldDB" id="A0A2M7MFM3"/>
<dbReference type="EMBL" id="PFJR01000010">
    <property type="protein sequence ID" value="PIX88593.1"/>
    <property type="molecule type" value="Genomic_DNA"/>
</dbReference>
<feature type="active site" evidence="15">
    <location>
        <position position="108"/>
    </location>
</feature>
<proteinExistence type="inferred from homology"/>
<dbReference type="GO" id="GO:0042276">
    <property type="term" value="P:error-prone translesion synthesis"/>
    <property type="evidence" value="ECO:0007669"/>
    <property type="project" value="TreeGrafter"/>
</dbReference>
<dbReference type="GO" id="GO:0003684">
    <property type="term" value="F:damaged DNA binding"/>
    <property type="evidence" value="ECO:0007669"/>
    <property type="project" value="InterPro"/>
</dbReference>
<keyword evidence="11 15" id="KW-0239">DNA-directed DNA polymerase</keyword>
<evidence type="ECO:0000256" key="15">
    <source>
        <dbReference type="HAMAP-Rule" id="MF_01113"/>
    </source>
</evidence>
<comment type="similarity">
    <text evidence="2 15">Belongs to the DNA polymerase type-Y family.</text>
</comment>
<evidence type="ECO:0000256" key="5">
    <source>
        <dbReference type="ARBA" id="ARBA00022679"/>
    </source>
</evidence>
<feature type="site" description="Substrate discrimination" evidence="15">
    <location>
        <position position="14"/>
    </location>
</feature>
<dbReference type="Pfam" id="PF11799">
    <property type="entry name" value="IMS_C"/>
    <property type="match status" value="1"/>
</dbReference>
<dbReference type="PANTHER" id="PTHR11076">
    <property type="entry name" value="DNA REPAIR POLYMERASE UMUC / TRANSFERASE FAMILY MEMBER"/>
    <property type="match status" value="1"/>
</dbReference>
<keyword evidence="5 15" id="KW-0808">Transferase</keyword>
<evidence type="ECO:0000256" key="12">
    <source>
        <dbReference type="ARBA" id="ARBA00023125"/>
    </source>
</evidence>
<evidence type="ECO:0000259" key="16">
    <source>
        <dbReference type="PROSITE" id="PS50173"/>
    </source>
</evidence>
<comment type="cofactor">
    <cofactor evidence="15">
        <name>Mg(2+)</name>
        <dbReference type="ChEBI" id="CHEBI:18420"/>
    </cofactor>
    <text evidence="15">Binds 2 magnesium ions per subunit.</text>
</comment>
<dbReference type="CDD" id="cd03586">
    <property type="entry name" value="PolY_Pol_IV_kappa"/>
    <property type="match status" value="1"/>
</dbReference>
<dbReference type="HAMAP" id="MF_01113">
    <property type="entry name" value="DNApol_IV"/>
    <property type="match status" value="1"/>
</dbReference>
<keyword evidence="7 15" id="KW-0235">DNA replication</keyword>
<dbReference type="EC" id="2.7.7.7" evidence="15"/>
<dbReference type="Gene3D" id="1.10.150.20">
    <property type="entry name" value="5' to 3' exonuclease, C-terminal subdomain"/>
    <property type="match status" value="1"/>
</dbReference>
<evidence type="ECO:0000313" key="17">
    <source>
        <dbReference type="EMBL" id="PIX88593.1"/>
    </source>
</evidence>
<feature type="binding site" evidence="15">
    <location>
        <position position="9"/>
    </location>
    <ligand>
        <name>Mg(2+)</name>
        <dbReference type="ChEBI" id="CHEBI:18420"/>
    </ligand>
</feature>
<comment type="subcellular location">
    <subcellularLocation>
        <location evidence="1 15">Cytoplasm</location>
    </subcellularLocation>
</comment>
<dbReference type="Proteomes" id="UP000230064">
    <property type="component" value="Unassembled WGS sequence"/>
</dbReference>
<dbReference type="NCBIfam" id="NF002677">
    <property type="entry name" value="PRK02406.1"/>
    <property type="match status" value="1"/>
</dbReference>
<dbReference type="PANTHER" id="PTHR11076:SF33">
    <property type="entry name" value="DNA POLYMERASE KAPPA"/>
    <property type="match status" value="1"/>
</dbReference>
<dbReference type="Pfam" id="PF21999">
    <property type="entry name" value="IMS_HHH_1"/>
    <property type="match status" value="1"/>
</dbReference>
<dbReference type="SUPFAM" id="SSF100879">
    <property type="entry name" value="Lesion bypass DNA polymerase (Y-family), little finger domain"/>
    <property type="match status" value="1"/>
</dbReference>
<dbReference type="GO" id="GO:0003887">
    <property type="term" value="F:DNA-directed DNA polymerase activity"/>
    <property type="evidence" value="ECO:0007669"/>
    <property type="project" value="UniProtKB-UniRule"/>
</dbReference>
<evidence type="ECO:0000256" key="9">
    <source>
        <dbReference type="ARBA" id="ARBA00022763"/>
    </source>
</evidence>
<dbReference type="GO" id="GO:0006281">
    <property type="term" value="P:DNA repair"/>
    <property type="evidence" value="ECO:0007669"/>
    <property type="project" value="UniProtKB-UniRule"/>
</dbReference>
<evidence type="ECO:0000256" key="13">
    <source>
        <dbReference type="ARBA" id="ARBA00023204"/>
    </source>
</evidence>
<dbReference type="Gene3D" id="3.30.1490.100">
    <property type="entry name" value="DNA polymerase, Y-family, little finger domain"/>
    <property type="match status" value="2"/>
</dbReference>
<dbReference type="InterPro" id="IPR017961">
    <property type="entry name" value="DNA_pol_Y-fam_little_finger"/>
</dbReference>
<reference evidence="18" key="1">
    <citation type="submission" date="2017-09" db="EMBL/GenBank/DDBJ databases">
        <title>Depth-based differentiation of microbial function through sediment-hosted aquifers and enrichment of novel symbionts in the deep terrestrial subsurface.</title>
        <authorList>
            <person name="Probst A.J."/>
            <person name="Ladd B."/>
            <person name="Jarett J.K."/>
            <person name="Geller-Mcgrath D.E."/>
            <person name="Sieber C.M.K."/>
            <person name="Emerson J.B."/>
            <person name="Anantharaman K."/>
            <person name="Thomas B.C."/>
            <person name="Malmstrom R."/>
            <person name="Stieglmeier M."/>
            <person name="Klingl A."/>
            <person name="Woyke T."/>
            <person name="Ryan C.M."/>
            <person name="Banfield J.F."/>
        </authorList>
    </citation>
    <scope>NUCLEOTIDE SEQUENCE [LARGE SCALE GENOMIC DNA]</scope>
</reference>
<evidence type="ECO:0000256" key="6">
    <source>
        <dbReference type="ARBA" id="ARBA00022695"/>
    </source>
</evidence>
<dbReference type="InterPro" id="IPR022880">
    <property type="entry name" value="DNApol_IV"/>
</dbReference>
<evidence type="ECO:0000256" key="3">
    <source>
        <dbReference type="ARBA" id="ARBA00022457"/>
    </source>
</evidence>
<comment type="subunit">
    <text evidence="15">Monomer.</text>
</comment>
<keyword evidence="4 15" id="KW-0963">Cytoplasm</keyword>
<dbReference type="GO" id="GO:0005737">
    <property type="term" value="C:cytoplasm"/>
    <property type="evidence" value="ECO:0007669"/>
    <property type="project" value="UniProtKB-SubCell"/>
</dbReference>
<dbReference type="Gene3D" id="3.40.1170.60">
    <property type="match status" value="1"/>
</dbReference>
<keyword evidence="12 15" id="KW-0238">DNA-binding</keyword>
<name>A0A2M7MFM3_9BACT</name>
<evidence type="ECO:0000256" key="4">
    <source>
        <dbReference type="ARBA" id="ARBA00022490"/>
    </source>
</evidence>
<evidence type="ECO:0000256" key="7">
    <source>
        <dbReference type="ARBA" id="ARBA00022705"/>
    </source>
</evidence>
<dbReference type="Gene3D" id="3.30.70.270">
    <property type="match status" value="1"/>
</dbReference>
<gene>
    <name evidence="15" type="primary">dinB</name>
    <name evidence="17" type="ORF">COZ30_00435</name>
</gene>
<keyword evidence="3 15" id="KW-0515">Mutator protein</keyword>
<evidence type="ECO:0000313" key="18">
    <source>
        <dbReference type="Proteomes" id="UP000230064"/>
    </source>
</evidence>
<dbReference type="InterPro" id="IPR043502">
    <property type="entry name" value="DNA/RNA_pol_sf"/>
</dbReference>
<keyword evidence="6 15" id="KW-0548">Nucleotidyltransferase</keyword>
<dbReference type="InterPro" id="IPR043128">
    <property type="entry name" value="Rev_trsase/Diguanyl_cyclase"/>
</dbReference>
<organism evidence="17 18">
    <name type="scientific">Candidatus Nealsonbacteria bacterium CG_4_10_14_3_um_filter_36_16</name>
    <dbReference type="NCBI Taxonomy" id="1974685"/>
    <lineage>
        <taxon>Bacteria</taxon>
        <taxon>Candidatus Nealsoniibacteriota</taxon>
    </lineage>
</organism>
<dbReference type="SUPFAM" id="SSF56672">
    <property type="entry name" value="DNA/RNA polymerases"/>
    <property type="match status" value="1"/>
</dbReference>
<dbReference type="GO" id="GO:0000287">
    <property type="term" value="F:magnesium ion binding"/>
    <property type="evidence" value="ECO:0007669"/>
    <property type="project" value="UniProtKB-UniRule"/>
</dbReference>
<feature type="binding site" evidence="15">
    <location>
        <position position="107"/>
    </location>
    <ligand>
        <name>Mg(2+)</name>
        <dbReference type="ChEBI" id="CHEBI:18420"/>
    </ligand>
</feature>
<comment type="function">
    <text evidence="15">Poorly processive, error-prone DNA polymerase involved in untargeted mutagenesis. Copies undamaged DNA at stalled replication forks, which arise in vivo from mismatched or misaligned primer ends. These misaligned primers can be extended by PolIV. Exhibits no 3'-5' exonuclease (proofreading) activity. May be involved in translesional synthesis, in conjunction with the beta clamp from PolIII.</text>
</comment>
<dbReference type="InterPro" id="IPR053848">
    <property type="entry name" value="IMS_HHH_1"/>
</dbReference>
<keyword evidence="10 15" id="KW-0460">Magnesium</keyword>
<feature type="domain" description="UmuC" evidence="16">
    <location>
        <begin position="5"/>
        <end position="206"/>
    </location>
</feature>
<dbReference type="PROSITE" id="PS50173">
    <property type="entry name" value="UMUC"/>
    <property type="match status" value="1"/>
</dbReference>
<evidence type="ECO:0000256" key="14">
    <source>
        <dbReference type="ARBA" id="ARBA00049244"/>
    </source>
</evidence>
<dbReference type="InterPro" id="IPR001126">
    <property type="entry name" value="UmuC"/>
</dbReference>
<comment type="catalytic activity">
    <reaction evidence="14 15">
        <text>DNA(n) + a 2'-deoxyribonucleoside 5'-triphosphate = DNA(n+1) + diphosphate</text>
        <dbReference type="Rhea" id="RHEA:22508"/>
        <dbReference type="Rhea" id="RHEA-COMP:17339"/>
        <dbReference type="Rhea" id="RHEA-COMP:17340"/>
        <dbReference type="ChEBI" id="CHEBI:33019"/>
        <dbReference type="ChEBI" id="CHEBI:61560"/>
        <dbReference type="ChEBI" id="CHEBI:173112"/>
        <dbReference type="EC" id="2.7.7.7"/>
    </reaction>
</comment>
<keyword evidence="9 15" id="KW-0227">DNA damage</keyword>
<dbReference type="InterPro" id="IPR036775">
    <property type="entry name" value="DNA_pol_Y-fam_lit_finger_sf"/>
</dbReference>
<sequence length="384" mass="43228">MERIILHLDMDYFFAQIEERENPQFKGKLVVVGADPKGGKGRGVVSTANYLARKYGIHSALPISKAYELCPNAIFLPVNMELYQKVSENIMEIVKKYSPKWETVSLDEAYLDVSFLKSYKGTKRGATSFPRKGEEGGGGVGVLAEKLKKEILEKEKLTCTVGIGPNKLIAKMAAQIAKPNGLLIIKPNQVEKFLEPLDIEDLPGIGPKTAEKLRIIRINKIKELKKLSKAKLKDMFGVVGETIYERVRGIDEEVVTSEEIIKSIGKEHTFEKDTRDPEIIFGKFEEIIEEIGRGLSSANFSFRTITVICRFSGFETHTKSKTEPRPLKMDGAKVKMRTKSSLPTLKNPTQDFEILKSESKKLLLKFLIENPKPIRLIGLRVRIC</sequence>
<evidence type="ECO:0000256" key="11">
    <source>
        <dbReference type="ARBA" id="ARBA00022932"/>
    </source>
</evidence>
<dbReference type="GO" id="GO:0006261">
    <property type="term" value="P:DNA-templated DNA replication"/>
    <property type="evidence" value="ECO:0007669"/>
    <property type="project" value="UniProtKB-UniRule"/>
</dbReference>
<dbReference type="Pfam" id="PF00817">
    <property type="entry name" value="IMS"/>
    <property type="match status" value="1"/>
</dbReference>
<evidence type="ECO:0000256" key="1">
    <source>
        <dbReference type="ARBA" id="ARBA00004496"/>
    </source>
</evidence>
<protein>
    <recommendedName>
        <fullName evidence="15">DNA polymerase IV</fullName>
        <shortName evidence="15">Pol IV</shortName>
        <ecNumber evidence="15">2.7.7.7</ecNumber>
    </recommendedName>
</protein>
<keyword evidence="13 15" id="KW-0234">DNA repair</keyword>
<keyword evidence="8 15" id="KW-0479">Metal-binding</keyword>
<dbReference type="InterPro" id="IPR050116">
    <property type="entry name" value="DNA_polymerase-Y"/>
</dbReference>
<comment type="caution">
    <text evidence="17">The sequence shown here is derived from an EMBL/GenBank/DDBJ whole genome shotgun (WGS) entry which is preliminary data.</text>
</comment>
<evidence type="ECO:0000256" key="8">
    <source>
        <dbReference type="ARBA" id="ARBA00022723"/>
    </source>
</evidence>